<dbReference type="AlphaFoldDB" id="A0A015UXW7"/>
<organism evidence="2 3">
    <name type="scientific">Bacteroides fragilis str. 3998T(B)3</name>
    <dbReference type="NCBI Taxonomy" id="1339316"/>
    <lineage>
        <taxon>Bacteria</taxon>
        <taxon>Pseudomonadati</taxon>
        <taxon>Bacteroidota</taxon>
        <taxon>Bacteroidia</taxon>
        <taxon>Bacteroidales</taxon>
        <taxon>Bacteroidaceae</taxon>
        <taxon>Bacteroides</taxon>
    </lineage>
</organism>
<evidence type="ECO:0000313" key="3">
    <source>
        <dbReference type="Proteomes" id="UP000020773"/>
    </source>
</evidence>
<keyword evidence="1" id="KW-0732">Signal</keyword>
<accession>A0A015UXW7</accession>
<feature type="chain" id="PRO_5001480112" description="Secreted protein" evidence="1">
    <location>
        <begin position="24"/>
        <end position="70"/>
    </location>
</feature>
<sequence length="70" mass="7721">MPACQFTCLPVSLLALVPACRHAGIQALERGNAKEHKPAKQRNCWKAMEECAKMSTRLHLAQVKKSSSCL</sequence>
<proteinExistence type="predicted"/>
<dbReference type="EMBL" id="JGDB01000358">
    <property type="protein sequence ID" value="EXY87876.1"/>
    <property type="molecule type" value="Genomic_DNA"/>
</dbReference>
<evidence type="ECO:0000256" key="1">
    <source>
        <dbReference type="SAM" id="SignalP"/>
    </source>
</evidence>
<reference evidence="2 3" key="1">
    <citation type="submission" date="2014-02" db="EMBL/GenBank/DDBJ databases">
        <authorList>
            <person name="Sears C."/>
            <person name="Carroll K."/>
            <person name="Sack B.R."/>
            <person name="Qadri F."/>
            <person name="Myers L.L."/>
            <person name="Chung G.-T."/>
            <person name="Escheverria P."/>
            <person name="Fraser C.M."/>
            <person name="Sadzewicz L."/>
            <person name="Shefchek K.A."/>
            <person name="Tallon L."/>
            <person name="Das S.P."/>
            <person name="Daugherty S."/>
            <person name="Mongodin E.F."/>
        </authorList>
    </citation>
    <scope>NUCLEOTIDE SEQUENCE [LARGE SCALE GENOMIC DNA]</scope>
    <source>
        <strain evidence="3">3998T(B)3</strain>
    </source>
</reference>
<gene>
    <name evidence="2" type="ORF">M125_5480</name>
</gene>
<evidence type="ECO:0000313" key="2">
    <source>
        <dbReference type="EMBL" id="EXY87876.1"/>
    </source>
</evidence>
<comment type="caution">
    <text evidence="2">The sequence shown here is derived from an EMBL/GenBank/DDBJ whole genome shotgun (WGS) entry which is preliminary data.</text>
</comment>
<name>A0A015UXW7_BACFG</name>
<feature type="signal peptide" evidence="1">
    <location>
        <begin position="1"/>
        <end position="23"/>
    </location>
</feature>
<protein>
    <recommendedName>
        <fullName evidence="4">Secreted protein</fullName>
    </recommendedName>
</protein>
<dbReference type="Proteomes" id="UP000020773">
    <property type="component" value="Unassembled WGS sequence"/>
</dbReference>
<evidence type="ECO:0008006" key="4">
    <source>
        <dbReference type="Google" id="ProtNLM"/>
    </source>
</evidence>